<accession>A0ABX0MZI2</accession>
<reference evidence="2 3" key="1">
    <citation type="submission" date="2019-10" db="EMBL/GenBank/DDBJ databases">
        <title>Taxonomy of Antarctic Massilia spp.: description of Massilia rubra sp. nov., Massilia aquatica sp. nov., Massilia mucilaginosa sp. nov., Massilia frigida sp. nov. isolated from streams, lakes and regoliths.</title>
        <authorList>
            <person name="Holochova P."/>
            <person name="Sedlacek I."/>
            <person name="Kralova S."/>
            <person name="Maslanova I."/>
            <person name="Busse H.-J."/>
            <person name="Stankova E."/>
            <person name="Vrbovska V."/>
            <person name="Kovarovic V."/>
            <person name="Bartak M."/>
            <person name="Svec P."/>
            <person name="Pantucek R."/>
        </authorList>
    </citation>
    <scope>NUCLEOTIDE SEQUENCE [LARGE SCALE GENOMIC DNA]</scope>
    <source>
        <strain evidence="2 3">CCM 8695</strain>
    </source>
</reference>
<evidence type="ECO:0000313" key="3">
    <source>
        <dbReference type="Proteomes" id="UP000621455"/>
    </source>
</evidence>
<evidence type="ECO:0000313" key="2">
    <source>
        <dbReference type="EMBL" id="NHZ78450.1"/>
    </source>
</evidence>
<evidence type="ECO:0000256" key="1">
    <source>
        <dbReference type="SAM" id="SignalP"/>
    </source>
</evidence>
<organism evidence="2 3">
    <name type="scientific">Massilia frigida</name>
    <dbReference type="NCBI Taxonomy" id="2609281"/>
    <lineage>
        <taxon>Bacteria</taxon>
        <taxon>Pseudomonadati</taxon>
        <taxon>Pseudomonadota</taxon>
        <taxon>Betaproteobacteria</taxon>
        <taxon>Burkholderiales</taxon>
        <taxon>Oxalobacteraceae</taxon>
        <taxon>Telluria group</taxon>
        <taxon>Massilia</taxon>
    </lineage>
</organism>
<dbReference type="EMBL" id="WHJG01000003">
    <property type="protein sequence ID" value="NHZ78450.1"/>
    <property type="molecule type" value="Genomic_DNA"/>
</dbReference>
<feature type="chain" id="PRO_5047307855" evidence="1">
    <location>
        <begin position="20"/>
        <end position="255"/>
    </location>
</feature>
<keyword evidence="1" id="KW-0732">Signal</keyword>
<comment type="caution">
    <text evidence="2">The sequence shown here is derived from an EMBL/GenBank/DDBJ whole genome shotgun (WGS) entry which is preliminary data.</text>
</comment>
<dbReference type="RefSeq" id="WP_167085256.1">
    <property type="nucleotide sequence ID" value="NZ_WHJG01000003.1"/>
</dbReference>
<feature type="signal peptide" evidence="1">
    <location>
        <begin position="1"/>
        <end position="19"/>
    </location>
</feature>
<keyword evidence="3" id="KW-1185">Reference proteome</keyword>
<proteinExistence type="predicted"/>
<gene>
    <name evidence="2" type="ORF">F2P44_04000</name>
</gene>
<protein>
    <submittedName>
        <fullName evidence="2">Uncharacterized protein</fullName>
    </submittedName>
</protein>
<dbReference type="Proteomes" id="UP000621455">
    <property type="component" value="Unassembled WGS sequence"/>
</dbReference>
<name>A0ABX0MZI2_9BURK</name>
<sequence length="255" mass="25778">MDAFVTWLILAVTQFAALASNVFGNATDAASSASSAGTSLANANLAKGAAETARDAAQTAKGLAETAKGQAEQARDAAVGSAAMASGIVAFVDSNSIAKGSLDASKQVRFECDTLIPTNTVVALTVPAASGTIAVLSDLQELVRSMTYYDNGPSTAVAYANGGSQRVAPASGAKTMSFTGWPASGKHAMQFLELVNIGQGGAPTWPAGARFIRYDGAVVSTAAIANITWQTGGTDYVMVSTRDGGTTLIVSVLRG</sequence>